<dbReference type="SUPFAM" id="SSF48403">
    <property type="entry name" value="Ankyrin repeat"/>
    <property type="match status" value="1"/>
</dbReference>
<evidence type="ECO:0000313" key="4">
    <source>
        <dbReference type="Proteomes" id="UP001148614"/>
    </source>
</evidence>
<dbReference type="AlphaFoldDB" id="A0A9W8NJM2"/>
<dbReference type="SMART" id="SM00248">
    <property type="entry name" value="ANK"/>
    <property type="match status" value="4"/>
</dbReference>
<proteinExistence type="predicted"/>
<protein>
    <recommendedName>
        <fullName evidence="5">Ankyrin repeat protein</fullName>
    </recommendedName>
</protein>
<dbReference type="InterPro" id="IPR036770">
    <property type="entry name" value="Ankyrin_rpt-contain_sf"/>
</dbReference>
<dbReference type="PANTHER" id="PTHR24198">
    <property type="entry name" value="ANKYRIN REPEAT AND PROTEIN KINASE DOMAIN-CONTAINING PROTEIN"/>
    <property type="match status" value="1"/>
</dbReference>
<sequence>MHEKKTHITAVEQFDLFPSAKRPKDIWDACKQGDLEFVKDFHASGGDLHNAKTKGYLKPIFIATRDRHSHVCEYLGLNGCYAFETSSFNTQFSALGQAIRMDNEGLFKTLLNSATEENIEKFFNGEDLCKHIVTAANAGTHTFLDTLQTMRQKRRKDLDAKNLLRMFCHAEASYNPSTVDFIEETFSLLSPTEAAEFLTKRDGRGCNEFYWACVFESESAVVFLLRHMNTQDIYDRVGGDITPIYQTLRKCNLAIATRIVHHDPVRAMDVCDKMQNRPIHVACEMEGRHEFVKLFLPYCVGRLNEVNEDGDTPLHLACRNSATKVEMLLETGEVDTLKPNGEGKTVFDLEVSSEVWDLLCEHPITSFYYRNQTDAGQLERSSQVGT</sequence>
<dbReference type="EMBL" id="JANPWZ010000227">
    <property type="protein sequence ID" value="KAJ3578358.1"/>
    <property type="molecule type" value="Genomic_DNA"/>
</dbReference>
<dbReference type="Gene3D" id="1.25.40.20">
    <property type="entry name" value="Ankyrin repeat-containing domain"/>
    <property type="match status" value="2"/>
</dbReference>
<name>A0A9W8NJM2_9PEZI</name>
<reference evidence="3" key="1">
    <citation type="submission" date="2022-07" db="EMBL/GenBank/DDBJ databases">
        <title>Genome Sequence of Xylaria arbuscula.</title>
        <authorList>
            <person name="Buettner E."/>
        </authorList>
    </citation>
    <scope>NUCLEOTIDE SEQUENCE</scope>
    <source>
        <strain evidence="3">VT107</strain>
    </source>
</reference>
<dbReference type="InterPro" id="IPR002110">
    <property type="entry name" value="Ankyrin_rpt"/>
</dbReference>
<keyword evidence="2" id="KW-0040">ANK repeat</keyword>
<dbReference type="Proteomes" id="UP001148614">
    <property type="component" value="Unassembled WGS sequence"/>
</dbReference>
<gene>
    <name evidence="3" type="ORF">NPX13_g2212</name>
</gene>
<organism evidence="3 4">
    <name type="scientific">Xylaria arbuscula</name>
    <dbReference type="NCBI Taxonomy" id="114810"/>
    <lineage>
        <taxon>Eukaryota</taxon>
        <taxon>Fungi</taxon>
        <taxon>Dikarya</taxon>
        <taxon>Ascomycota</taxon>
        <taxon>Pezizomycotina</taxon>
        <taxon>Sordariomycetes</taxon>
        <taxon>Xylariomycetidae</taxon>
        <taxon>Xylariales</taxon>
        <taxon>Xylariaceae</taxon>
        <taxon>Xylaria</taxon>
    </lineage>
</organism>
<evidence type="ECO:0000313" key="3">
    <source>
        <dbReference type="EMBL" id="KAJ3578358.1"/>
    </source>
</evidence>
<accession>A0A9W8NJM2</accession>
<dbReference type="Pfam" id="PF12796">
    <property type="entry name" value="Ank_2"/>
    <property type="match status" value="1"/>
</dbReference>
<comment type="caution">
    <text evidence="3">The sequence shown here is derived from an EMBL/GenBank/DDBJ whole genome shotgun (WGS) entry which is preliminary data.</text>
</comment>
<evidence type="ECO:0000256" key="1">
    <source>
        <dbReference type="ARBA" id="ARBA00022737"/>
    </source>
</evidence>
<dbReference type="VEuPathDB" id="FungiDB:F4678DRAFT_87902"/>
<evidence type="ECO:0000256" key="2">
    <source>
        <dbReference type="ARBA" id="ARBA00023043"/>
    </source>
</evidence>
<keyword evidence="1" id="KW-0677">Repeat</keyword>
<evidence type="ECO:0008006" key="5">
    <source>
        <dbReference type="Google" id="ProtNLM"/>
    </source>
</evidence>
<dbReference type="PANTHER" id="PTHR24198:SF165">
    <property type="entry name" value="ANKYRIN REPEAT-CONTAINING PROTEIN-RELATED"/>
    <property type="match status" value="1"/>
</dbReference>
<keyword evidence="4" id="KW-1185">Reference proteome</keyword>